<keyword evidence="9" id="KW-1185">Reference proteome</keyword>
<dbReference type="PROSITE" id="PS51318">
    <property type="entry name" value="TAT"/>
    <property type="match status" value="1"/>
</dbReference>
<comment type="subcellular location">
    <subcellularLocation>
        <location evidence="1">Cell inner membrane</location>
    </subcellularLocation>
</comment>
<dbReference type="CDD" id="cd13553">
    <property type="entry name" value="PBP2_NrtA_CpmA_like"/>
    <property type="match status" value="1"/>
</dbReference>
<dbReference type="SMR" id="A0A1H6ANY5"/>
<dbReference type="AlphaFoldDB" id="A0A1H6ANY5"/>
<evidence type="ECO:0000313" key="8">
    <source>
        <dbReference type="EMBL" id="SFE75969.1"/>
    </source>
</evidence>
<comment type="similarity">
    <text evidence="6">Belongs to the CmpA/NrtA family.</text>
</comment>
<dbReference type="Proteomes" id="UP000236729">
    <property type="component" value="Unassembled WGS sequence"/>
</dbReference>
<reference evidence="9 10" key="1">
    <citation type="submission" date="2016-10" db="EMBL/GenBank/DDBJ databases">
        <authorList>
            <person name="Varghese N."/>
            <person name="Submissions S."/>
        </authorList>
    </citation>
    <scope>NUCLEOTIDE SEQUENCE [LARGE SCALE GENOMIC DNA]</scope>
    <source>
        <strain evidence="10">ATCC 20501</strain>
        <strain evidence="8 9">CGMCC 4.3529</strain>
    </source>
</reference>
<dbReference type="EMBL" id="FNVB01000003">
    <property type="protein sequence ID" value="SEG50418.1"/>
    <property type="molecule type" value="Genomic_DNA"/>
</dbReference>
<reference evidence="7" key="2">
    <citation type="submission" date="2016-10" db="EMBL/GenBank/DDBJ databases">
        <authorList>
            <person name="de Groot N.N."/>
        </authorList>
    </citation>
    <scope>NUCLEOTIDE SEQUENCE [LARGE SCALE GENOMIC DNA]</scope>
    <source>
        <strain evidence="7">ATCC 20501</strain>
    </source>
</reference>
<evidence type="ECO:0000256" key="2">
    <source>
        <dbReference type="ARBA" id="ARBA00022448"/>
    </source>
</evidence>
<name>A0A1H6ANY5_9PSEU</name>
<keyword evidence="5" id="KW-0472">Membrane</keyword>
<keyword evidence="2" id="KW-0813">Transport</keyword>
<dbReference type="Pfam" id="PF13379">
    <property type="entry name" value="NMT1_2"/>
    <property type="match status" value="1"/>
</dbReference>
<organism evidence="7 10">
    <name type="scientific">Saccharopolyspora kobensis</name>
    <dbReference type="NCBI Taxonomy" id="146035"/>
    <lineage>
        <taxon>Bacteria</taxon>
        <taxon>Bacillati</taxon>
        <taxon>Actinomycetota</taxon>
        <taxon>Actinomycetes</taxon>
        <taxon>Pseudonocardiales</taxon>
        <taxon>Pseudonocardiaceae</taxon>
        <taxon>Saccharopolyspora</taxon>
    </lineage>
</organism>
<dbReference type="InterPro" id="IPR006311">
    <property type="entry name" value="TAT_signal"/>
</dbReference>
<dbReference type="SUPFAM" id="SSF53850">
    <property type="entry name" value="Periplasmic binding protein-like II"/>
    <property type="match status" value="1"/>
</dbReference>
<accession>A0A1I2D624</accession>
<dbReference type="RefSeq" id="WP_093357242.1">
    <property type="nucleotide sequence ID" value="NZ_FNVB01000003.1"/>
</dbReference>
<gene>
    <name evidence="7" type="ORF">SAMN02982929_02422</name>
    <name evidence="8" type="ORF">SAMN05216506_11430</name>
</gene>
<evidence type="ECO:0000256" key="1">
    <source>
        <dbReference type="ARBA" id="ARBA00004533"/>
    </source>
</evidence>
<proteinExistence type="inferred from homology"/>
<dbReference type="GO" id="GO:0005886">
    <property type="term" value="C:plasma membrane"/>
    <property type="evidence" value="ECO:0007669"/>
    <property type="project" value="UniProtKB-SubCell"/>
</dbReference>
<evidence type="ECO:0000313" key="10">
    <source>
        <dbReference type="Proteomes" id="UP000236729"/>
    </source>
</evidence>
<dbReference type="InterPro" id="IPR044527">
    <property type="entry name" value="NrtA/CpmA_ABC-bd_dom"/>
</dbReference>
<keyword evidence="3" id="KW-1003">Cell membrane</keyword>
<protein>
    <submittedName>
        <fullName evidence="7">NitT/TauT family transport system substrate-binding protein</fullName>
    </submittedName>
</protein>
<evidence type="ECO:0000256" key="6">
    <source>
        <dbReference type="ARBA" id="ARBA00024031"/>
    </source>
</evidence>
<sequence>MNRRTLLRGGVALGALGGLAGIADLAAHATRRAVAPSDRLRVGYLPITDAAPLLVAHGSGIFEATGAGVERPVLFRSWASLAEAFLSRQVDVVHLLMPFAVQLRYSLGEQVRILAWNHTNGSSLTVRRDIRSLDELAGRRIAIPYWWSIHNIVLQDVLRRAGLRPVVREEPSAAAGTAELVVMSPADMVPALDSGSIGGYVVADPFNAVAEIKKIGRIHRFIGDVWRDHACCVVLAHQDLLDGDPLRVQALVDSVALAQRSIEHDRGRAARALSGDRYLPQPLPAITRALTYDGSGLHHPEWSGQRIGFQPFPFASYTAGLIRAMHGTVVDGDTAFLRRIDPDLAHGQLVDDRFVRRSLDRLGGPAAFGLPHDLHRTEEVNPA</sequence>
<dbReference type="PANTHER" id="PTHR30024:SF43">
    <property type="entry name" value="BLL4572 PROTEIN"/>
    <property type="match status" value="1"/>
</dbReference>
<accession>A0A1H6ANY5</accession>
<evidence type="ECO:0000256" key="3">
    <source>
        <dbReference type="ARBA" id="ARBA00022475"/>
    </source>
</evidence>
<evidence type="ECO:0000313" key="9">
    <source>
        <dbReference type="Proteomes" id="UP000199690"/>
    </source>
</evidence>
<evidence type="ECO:0000256" key="4">
    <source>
        <dbReference type="ARBA" id="ARBA00022519"/>
    </source>
</evidence>
<dbReference type="PANTHER" id="PTHR30024">
    <property type="entry name" value="ALIPHATIC SULFONATES-BINDING PROTEIN-RELATED"/>
    <property type="match status" value="1"/>
</dbReference>
<dbReference type="EMBL" id="FOME01000014">
    <property type="protein sequence ID" value="SFE75969.1"/>
    <property type="molecule type" value="Genomic_DNA"/>
</dbReference>
<dbReference type="Gene3D" id="3.40.190.10">
    <property type="entry name" value="Periplasmic binding protein-like II"/>
    <property type="match status" value="2"/>
</dbReference>
<keyword evidence="4" id="KW-0997">Cell inner membrane</keyword>
<evidence type="ECO:0000256" key="5">
    <source>
        <dbReference type="ARBA" id="ARBA00023136"/>
    </source>
</evidence>
<dbReference type="Proteomes" id="UP000199690">
    <property type="component" value="Unassembled WGS sequence"/>
</dbReference>
<evidence type="ECO:0000313" key="7">
    <source>
        <dbReference type="EMBL" id="SEG50418.1"/>
    </source>
</evidence>